<dbReference type="InterPro" id="IPR023346">
    <property type="entry name" value="Lysozyme-like_dom_sf"/>
</dbReference>
<dbReference type="AlphaFoldDB" id="V4HTN2"/>
<comment type="caution">
    <text evidence="3">The sequence shown here is derived from an EMBL/GenBank/DDBJ whole genome shotgun (WGS) entry which is preliminary data.</text>
</comment>
<name>V4HTN2_PSEL2</name>
<evidence type="ECO:0000256" key="2">
    <source>
        <dbReference type="ARBA" id="ARBA00022638"/>
    </source>
</evidence>
<protein>
    <submittedName>
        <fullName evidence="3">Uncharacterized protein</fullName>
    </submittedName>
</protein>
<reference evidence="3 4" key="1">
    <citation type="submission" date="2013-07" db="EMBL/GenBank/DDBJ databases">
        <title>Draft genome sequence of Pseudoalteromonas luteoviolacea 2ta16.</title>
        <authorList>
            <person name="Allen E.E."/>
            <person name="Azam F."/>
            <person name="Podell S."/>
        </authorList>
    </citation>
    <scope>NUCLEOTIDE SEQUENCE [LARGE SCALE GENOMIC DNA]</scope>
    <source>
        <strain evidence="3 4">2ta16</strain>
    </source>
</reference>
<dbReference type="Gene3D" id="1.10.530.40">
    <property type="match status" value="1"/>
</dbReference>
<proteinExistence type="predicted"/>
<keyword evidence="2" id="KW-0081">Bacteriolytic enzyme</keyword>
<evidence type="ECO:0000256" key="1">
    <source>
        <dbReference type="ARBA" id="ARBA00022529"/>
    </source>
</evidence>
<accession>V4HTN2</accession>
<organism evidence="3 4">
    <name type="scientific">Pseudoalteromonas luteoviolacea (strain 2ta16)</name>
    <dbReference type="NCBI Taxonomy" id="1353533"/>
    <lineage>
        <taxon>Bacteria</taxon>
        <taxon>Pseudomonadati</taxon>
        <taxon>Pseudomonadota</taxon>
        <taxon>Gammaproteobacteria</taxon>
        <taxon>Alteromonadales</taxon>
        <taxon>Pseudoalteromonadaceae</taxon>
        <taxon>Pseudoalteromonas</taxon>
    </lineage>
</organism>
<evidence type="ECO:0000313" key="4">
    <source>
        <dbReference type="Proteomes" id="UP000017820"/>
    </source>
</evidence>
<evidence type="ECO:0000313" key="3">
    <source>
        <dbReference type="EMBL" id="ESP94195.1"/>
    </source>
</evidence>
<dbReference type="GO" id="GO:0003796">
    <property type="term" value="F:lysozyme activity"/>
    <property type="evidence" value="ECO:0007669"/>
    <property type="project" value="InterPro"/>
</dbReference>
<dbReference type="PATRIC" id="fig|1353533.3.peg.1374"/>
<dbReference type="GeneID" id="29920032"/>
<dbReference type="RefSeq" id="WP_023398320.1">
    <property type="nucleotide sequence ID" value="NZ_AUSV01000020.1"/>
</dbReference>
<dbReference type="Proteomes" id="UP000017820">
    <property type="component" value="Unassembled WGS sequence"/>
</dbReference>
<keyword evidence="1" id="KW-0929">Antimicrobial</keyword>
<gene>
    <name evidence="3" type="ORF">PL2TA16_02332</name>
</gene>
<dbReference type="GO" id="GO:0042742">
    <property type="term" value="P:defense response to bacterium"/>
    <property type="evidence" value="ECO:0007669"/>
    <property type="project" value="UniProtKB-KW"/>
</dbReference>
<dbReference type="GO" id="GO:0031640">
    <property type="term" value="P:killing of cells of another organism"/>
    <property type="evidence" value="ECO:0007669"/>
    <property type="project" value="UniProtKB-KW"/>
</dbReference>
<dbReference type="InterPro" id="IPR023347">
    <property type="entry name" value="Lysozyme_dom_sf"/>
</dbReference>
<sequence length="288" mass="32765">MMERDYEALLRSMLDVEGKSYVVYLDHKGIPTMGVGFNLQEKDIVKKIINQMGYTPDSIGIDNHRKLIDEIVDIAEENWTEANLSSKIESIESQLATYKGQVQDQAIKDSLRDSFEFNNLTEMTPIFEGLIREYETNTIHEIQREYNAKHKTNLTTDDIQEVWNGLSERQKGGILSMVYNGGADGMIGKGISTALVDGDVAGVFWEIAFNSLAPNDLNGDGVIAERLWSEQKRRADEAHEFIEDVLKTAISFNDLTYLTYLKISFRILKLFMRACMISRMRLTKTVIA</sequence>
<dbReference type="SUPFAM" id="SSF53955">
    <property type="entry name" value="Lysozyme-like"/>
    <property type="match status" value="2"/>
</dbReference>
<dbReference type="EMBL" id="AUSV01000020">
    <property type="protein sequence ID" value="ESP94195.1"/>
    <property type="molecule type" value="Genomic_DNA"/>
</dbReference>